<organism evidence="1 2">
    <name type="scientific">Eucalyptus globulus</name>
    <name type="common">Tasmanian blue gum</name>
    <dbReference type="NCBI Taxonomy" id="34317"/>
    <lineage>
        <taxon>Eukaryota</taxon>
        <taxon>Viridiplantae</taxon>
        <taxon>Streptophyta</taxon>
        <taxon>Embryophyta</taxon>
        <taxon>Tracheophyta</taxon>
        <taxon>Spermatophyta</taxon>
        <taxon>Magnoliopsida</taxon>
        <taxon>eudicotyledons</taxon>
        <taxon>Gunneridae</taxon>
        <taxon>Pentapetalae</taxon>
        <taxon>rosids</taxon>
        <taxon>malvids</taxon>
        <taxon>Myrtales</taxon>
        <taxon>Myrtaceae</taxon>
        <taxon>Myrtoideae</taxon>
        <taxon>Eucalypteae</taxon>
        <taxon>Eucalyptus</taxon>
    </lineage>
</organism>
<gene>
    <name evidence="1" type="ORF">ACJRO7_000824</name>
</gene>
<evidence type="ECO:0000313" key="2">
    <source>
        <dbReference type="Proteomes" id="UP001634007"/>
    </source>
</evidence>
<dbReference type="Proteomes" id="UP001634007">
    <property type="component" value="Unassembled WGS sequence"/>
</dbReference>
<protein>
    <submittedName>
        <fullName evidence="1">Uncharacterized protein</fullName>
    </submittedName>
</protein>
<sequence length="99" mass="10681">MASDVAFPSQCPITDEEAMRFFNDLIKDVRFDIDSSHLAELLEQVTGTTGTSGRCDGQSSASTSAAPGHSFILLALTFIQAFYARGLTELCNTASERDI</sequence>
<dbReference type="AlphaFoldDB" id="A0ABD3LSI2"/>
<accession>A0ABD3LSI2</accession>
<proteinExistence type="predicted"/>
<comment type="caution">
    <text evidence="1">The sequence shown here is derived from an EMBL/GenBank/DDBJ whole genome shotgun (WGS) entry which is preliminary data.</text>
</comment>
<dbReference type="EMBL" id="JBJKBG010000001">
    <property type="protein sequence ID" value="KAL3753479.1"/>
    <property type="molecule type" value="Genomic_DNA"/>
</dbReference>
<keyword evidence="2" id="KW-1185">Reference proteome</keyword>
<reference evidence="1 2" key="1">
    <citation type="submission" date="2024-11" db="EMBL/GenBank/DDBJ databases">
        <title>Chromosome-level genome assembly of Eucalyptus globulus Labill. provides insights into its genome evolution.</title>
        <authorList>
            <person name="Li X."/>
        </authorList>
    </citation>
    <scope>NUCLEOTIDE SEQUENCE [LARGE SCALE GENOMIC DNA]</scope>
    <source>
        <strain evidence="1">CL2024</strain>
        <tissue evidence="1">Fresh tender leaves</tissue>
    </source>
</reference>
<name>A0ABD3LSI2_EUCGL</name>
<evidence type="ECO:0000313" key="1">
    <source>
        <dbReference type="EMBL" id="KAL3753479.1"/>
    </source>
</evidence>